<evidence type="ECO:0000313" key="5">
    <source>
        <dbReference type="EMBL" id="TPX72027.1"/>
    </source>
</evidence>
<dbReference type="OrthoDB" id="381190at2759"/>
<feature type="region of interest" description="Disordered" evidence="2">
    <location>
        <begin position="2397"/>
        <end position="2453"/>
    </location>
</feature>
<dbReference type="InterPro" id="IPR031559">
    <property type="entry name" value="SMG1"/>
</dbReference>
<dbReference type="PROSITE" id="PS51190">
    <property type="entry name" value="FATC"/>
    <property type="match status" value="1"/>
</dbReference>
<organism evidence="5 6">
    <name type="scientific">Chytriomyces confervae</name>
    <dbReference type="NCBI Taxonomy" id="246404"/>
    <lineage>
        <taxon>Eukaryota</taxon>
        <taxon>Fungi</taxon>
        <taxon>Fungi incertae sedis</taxon>
        <taxon>Chytridiomycota</taxon>
        <taxon>Chytridiomycota incertae sedis</taxon>
        <taxon>Chytridiomycetes</taxon>
        <taxon>Chytridiales</taxon>
        <taxon>Chytriomycetaceae</taxon>
        <taxon>Chytriomyces</taxon>
    </lineage>
</organism>
<feature type="region of interest" description="Disordered" evidence="2">
    <location>
        <begin position="1"/>
        <end position="41"/>
    </location>
</feature>
<dbReference type="InterPro" id="IPR036940">
    <property type="entry name" value="PI3/4_kinase_cat_sf"/>
</dbReference>
<reference evidence="5 6" key="1">
    <citation type="journal article" date="2019" name="Sci. Rep.">
        <title>Comparative genomics of chytrid fungi reveal insights into the obligate biotrophic and pathogenic lifestyle of Synchytrium endobioticum.</title>
        <authorList>
            <person name="van de Vossenberg B.T.L.H."/>
            <person name="Warris S."/>
            <person name="Nguyen H.D.T."/>
            <person name="van Gent-Pelzer M.P.E."/>
            <person name="Joly D.L."/>
            <person name="van de Geest H.C."/>
            <person name="Bonants P.J.M."/>
            <person name="Smith D.S."/>
            <person name="Levesque C.A."/>
            <person name="van der Lee T.A.J."/>
        </authorList>
    </citation>
    <scope>NUCLEOTIDE SEQUENCE [LARGE SCALE GENOMIC DNA]</scope>
    <source>
        <strain evidence="5 6">CBS 675.73</strain>
    </source>
</reference>
<feature type="domain" description="PI3K/PI4K catalytic" evidence="3">
    <location>
        <begin position="1823"/>
        <end position="2162"/>
    </location>
</feature>
<dbReference type="STRING" id="246404.A0A507F8U1"/>
<dbReference type="GO" id="GO:0000184">
    <property type="term" value="P:nuclear-transcribed mRNA catabolic process, nonsense-mediated decay"/>
    <property type="evidence" value="ECO:0007669"/>
    <property type="project" value="UniProtKB-KW"/>
</dbReference>
<evidence type="ECO:0000256" key="1">
    <source>
        <dbReference type="ARBA" id="ARBA00023161"/>
    </source>
</evidence>
<accession>A0A507F8U1</accession>
<dbReference type="Pfam" id="PF00454">
    <property type="entry name" value="PI3_PI4_kinase"/>
    <property type="match status" value="1"/>
</dbReference>
<sequence length="2535" mass="281361">MSNFNQFGGRGGDIHPGRGRRTRGGGSSYTSHSGNVHPANTPQMFQIANNRIPEVPGSLSNIHAQFACLIQMDHDPTYAKRASTANNLANFIINAPIGSDITSPQAANMLLVTYELVLEGALQDFAGAGPFKQSIIKIIAAIGYSYRYGAQPFFQWLFERILTPKTSVPKEAELALKMGLLLALKEVLFSSMIPINSKRNNAYSREQLLSLSFATNPPPKLHEHLITFILFHLQTLLDSMESPDLLPCVLDVLIVVSEKYPVQFGATFQEILTLLIGWQIDPKVSKQVASIISDAFKRFNSAWLGHLPFSLELISNLTRDLEMAYADEPLPAANSAPQRVSSSITALVLCCVGVCQGVCAAIFENQKTCERIPAKVKADCLALVQTLLEIISNIAITCYGDRVWRNIGFDFVRYLSACLGPSITSLQYASVKILFADIERFSHEPYEVRDANVLKFTDSWLQCLDALMSSWGTSLHPKLLLIFMSPLNSLLLSKLRLICGRDKAASASISTSCRIWIRKIHNGIGGFDQSTRYPQELLLEIVDISIELKTRRKIAVKPLMEQRVRLLAANHELNLGSQEAIKYEDHIREIRGWEAAACLKSILMADISIALECLTVMVPGFGAPLIASVFENVCLVAAETDYRSTDWWLKLESSMFSVIRESDSRLNLTSSKVHFSVPQAVLKFVSRLIDDSSTYTHFIVGAIWLRDILKRFAGNTQGSNEWQNNVLPHLEKLVFNLVPRLDFEADFEMRILLGELLQEAADAIDFSKKPFEFYLPIMRRLNDVHPEVQRSFSKIVPVMAAKLLRCKQVESAGAVSHAEKFKLSVMASANLGNYRWNHFEIVMQTLGIFPRSEAMRPDAAKTLLRLFHICQASKVVSQATDLMDENDLKAHSNAYLSEDLLTYWALWESARFCVLSRLRTPFGNPEQTFSALGSAIQGKKGKGLRNALCLIEMLELQILNATDGSSLSIPGPPKASAAFFYANKGVCEEWFAQIRPSLVKASLILGEYGESFLKLGGDWMEQLSAIEKASIAEGSSGLSEMLAGVGASFVQLNYSEGIEGLQKLANRHNVDVGTAHFLESCKQRLNGAFDNYLSTLIRLAPMNEVQKPFYDMFLQSLATSSRNPHDVKFSSKDSIFSDSFTKLQTWGNLAASTHASGPTSTTLSPLICLAAQHNALGRLPVLSFPKNTDSAAILKKVPAAISLIVKEFLHQTCVGSALNPSAHAINTLSVVEIAEALNQVFQSNSFSGVSCAWEAPSSTEIVALKSQLFKAIAQGGSQSLHFEASLFLRKKLRKGGLFTLAESVAESIRKNPLSHVNAYIDKAETAKLEYAQTKDVSSLVHLSSQDSTASTAPLISKVALSCFKRILNSKRFESNDTNATSDQTQFDGEFLETRLGISTNLTPDYGKAWLLSANFHFEKGLAQVSEIRSKAPIEFLEDFRRLYEAADQEQTTLEDFVSTTCAVLIKGLESVHLERNETSALSTAASWESCLIALFPEDSVSAILNGLKEIKGRILKNFSRAMDEYFRFLKLEGQRSEKGEHHMTVVFRLLRLLTTFGDDLEDAFDVGSDEFPTSVWHPVIPQLFSCLFHSNPSVRNCACKLLCKIGTQSPGSIVYHCAVGITSSNAQKYASLKSLYIQIQAAIGVTYVDQVAHFLTELRRMTVLWEERWFNLLVNLNSSAPKKLQQFASEFNRCKTESVGESLLSAKEKYEIILYPIISPLEKMVESTFSIGAVTPHEASFADRFQESIMSAIQMLKSPEDLSSVKSVWDPFLQITNDISKSLQANKTLQASRLSPKLKALVDLSVPLPFLGHDETTLQVQSFGSDVTVLPTKTKPKKVDIWAADGRKYSFLLKGHEDLHLDERIQQFLKGTNSLLKVDKHARKSGLCARSYEVIPLGDEYGMIQWVERVGSFFSIFKRWQLRNYSAKHSSVGKDAAEAILRPNEIFNAKVSAALKKAGISRSVPRPNWPPSILENVFRELVQETPGTLIKNELWATSATPARWWEKTKNFSHSSGVNSVIGYIIGLGDRHLDNVLIDGVTGEVVHIDYNVCFEKGLRLRVPETVPFRLTQNIVGGLGISGVEGGFRESSETTLKVLRQKSDVLMSLLDSLAYDPISDWITDEDAEEERIKVLVLNLKLVSSRISEAKRGLLKSTAGMTTAISAAVDSISEFSRLCTDRLQMEELLAILIKEWSSVKSKDSKSSSKDERSKPLPHSNPLVSESGTWIRIHQDALTELRANPTKKGYEQLISSLRESIKMQSSTEADVSTQVEGCVASVAAAHDATRLLLKPLHMVVDTVIRGSQNLVRAEAVHKQLKSFWGLWPYFGSAIRRWKENLMKYLASKVTSTDTAAILVKRAAWILKGANETVRVFANSLLSIETLSDSQAVLTKGYMSESATASQDDQQWQSTVDGDADKQDHHLEDDDRDDIDSSQVEEVEEEEPNNEEVAEESQKLEISNAVNKEKSNVGQGKQPQGTYNAQGLSVLGRVRLKLEGKDNCNEENSMSVAAQVDMIIQEAQNVENLKSMYEGWMSWI</sequence>
<dbReference type="InterPro" id="IPR011009">
    <property type="entry name" value="Kinase-like_dom_sf"/>
</dbReference>
<dbReference type="Proteomes" id="UP000320333">
    <property type="component" value="Unassembled WGS sequence"/>
</dbReference>
<protein>
    <submittedName>
        <fullName evidence="5">Uncharacterized protein</fullName>
    </submittedName>
</protein>
<dbReference type="SMART" id="SM01345">
    <property type="entry name" value="Rapamycin_bind"/>
    <property type="match status" value="1"/>
</dbReference>
<feature type="compositionally biased region" description="Basic and acidic residues" evidence="2">
    <location>
        <begin position="2414"/>
        <end position="2424"/>
    </location>
</feature>
<keyword evidence="6" id="KW-1185">Reference proteome</keyword>
<dbReference type="InterPro" id="IPR003152">
    <property type="entry name" value="FATC_dom"/>
</dbReference>
<dbReference type="InterPro" id="IPR050517">
    <property type="entry name" value="DDR_Repair_Kinase"/>
</dbReference>
<proteinExistence type="predicted"/>
<dbReference type="InterPro" id="IPR016024">
    <property type="entry name" value="ARM-type_fold"/>
</dbReference>
<dbReference type="SUPFAM" id="SSF48371">
    <property type="entry name" value="ARM repeat"/>
    <property type="match status" value="1"/>
</dbReference>
<dbReference type="Gene3D" id="3.30.1010.10">
    <property type="entry name" value="Phosphatidylinositol 3-kinase Catalytic Subunit, Chain A, domain 4"/>
    <property type="match status" value="1"/>
</dbReference>
<dbReference type="Gene3D" id="1.10.1070.11">
    <property type="entry name" value="Phosphatidylinositol 3-/4-kinase, catalytic domain"/>
    <property type="match status" value="1"/>
</dbReference>
<feature type="compositionally biased region" description="Polar residues" evidence="2">
    <location>
        <begin position="2397"/>
        <end position="2411"/>
    </location>
</feature>
<dbReference type="Pfam" id="PF15785">
    <property type="entry name" value="SMG1"/>
    <property type="match status" value="2"/>
</dbReference>
<keyword evidence="1" id="KW-0866">Nonsense-mediated mRNA decay</keyword>
<dbReference type="PANTHER" id="PTHR11139:SF71">
    <property type="entry name" value="SERINE_THREONINE-PROTEIN KINASE SMG1"/>
    <property type="match status" value="1"/>
</dbReference>
<dbReference type="InterPro" id="IPR000403">
    <property type="entry name" value="PI3/4_kinase_cat_dom"/>
</dbReference>
<dbReference type="GO" id="GO:0004674">
    <property type="term" value="F:protein serine/threonine kinase activity"/>
    <property type="evidence" value="ECO:0007669"/>
    <property type="project" value="InterPro"/>
</dbReference>
<evidence type="ECO:0000259" key="4">
    <source>
        <dbReference type="PROSITE" id="PS51190"/>
    </source>
</evidence>
<dbReference type="GO" id="GO:0005634">
    <property type="term" value="C:nucleus"/>
    <property type="evidence" value="ECO:0007669"/>
    <property type="project" value="TreeGrafter"/>
</dbReference>
<gene>
    <name evidence="5" type="ORF">CcCBS67573_g05970</name>
</gene>
<dbReference type="EMBL" id="QEAP01000234">
    <property type="protein sequence ID" value="TPX72027.1"/>
    <property type="molecule type" value="Genomic_DNA"/>
</dbReference>
<comment type="caution">
    <text evidence="5">The sequence shown here is derived from an EMBL/GenBank/DDBJ whole genome shotgun (WGS) entry which is preliminary data.</text>
</comment>
<evidence type="ECO:0000256" key="2">
    <source>
        <dbReference type="SAM" id="MobiDB-lite"/>
    </source>
</evidence>
<name>A0A507F8U1_9FUNG</name>
<dbReference type="SMART" id="SM00146">
    <property type="entry name" value="PI3Kc"/>
    <property type="match status" value="1"/>
</dbReference>
<dbReference type="SUPFAM" id="SSF56112">
    <property type="entry name" value="Protein kinase-like (PK-like)"/>
    <property type="match status" value="1"/>
</dbReference>
<feature type="compositionally biased region" description="Acidic residues" evidence="2">
    <location>
        <begin position="2425"/>
        <end position="2450"/>
    </location>
</feature>
<feature type="compositionally biased region" description="Basic and acidic residues" evidence="2">
    <location>
        <begin position="2199"/>
        <end position="2211"/>
    </location>
</feature>
<evidence type="ECO:0000313" key="6">
    <source>
        <dbReference type="Proteomes" id="UP000320333"/>
    </source>
</evidence>
<dbReference type="PANTHER" id="PTHR11139">
    <property type="entry name" value="ATAXIA TELANGIECTASIA MUTATED ATM -RELATED"/>
    <property type="match status" value="1"/>
</dbReference>
<dbReference type="PROSITE" id="PS50290">
    <property type="entry name" value="PI3_4_KINASE_3"/>
    <property type="match status" value="1"/>
</dbReference>
<dbReference type="Pfam" id="PF02260">
    <property type="entry name" value="FATC"/>
    <property type="match status" value="1"/>
</dbReference>
<evidence type="ECO:0000259" key="3">
    <source>
        <dbReference type="PROSITE" id="PS50290"/>
    </source>
</evidence>
<feature type="domain" description="FATC" evidence="4">
    <location>
        <begin position="2503"/>
        <end position="2535"/>
    </location>
</feature>
<feature type="region of interest" description="Disordered" evidence="2">
    <location>
        <begin position="2199"/>
        <end position="2219"/>
    </location>
</feature>
<dbReference type="SMART" id="SM01343">
    <property type="entry name" value="FATC"/>
    <property type="match status" value="1"/>
</dbReference>